<dbReference type="GO" id="GO:0005739">
    <property type="term" value="C:mitochondrion"/>
    <property type="evidence" value="ECO:0007669"/>
    <property type="project" value="TreeGrafter"/>
</dbReference>
<sequence length="552" mass="60249">MLDAAGPGLGHFIREAGRGGAQPGGSIAEGQSEPPSGGAMRGKNVYVETYGCQMNVNDTEVVLSLLGDKGYSPIQDPTIADVILLNTCAIREKPENKIWSRLGEFKKLKAVAKKNKRRGPIVGVLGCMAERLKHKLLDADRLADIVVGPDAYRDMPRLLKIVEGEADGGAVGALNTQLSLDETYADVVPLRPAGAVTAFISIMRGCNNMCSFCIVPFTRGRERSRPTTSILDEIRLLSDTGVKEVTLLGQNVNSYADFATESQRGAPGTTVGDPFSTYAAGFRSVYKPKREGAVQFAELLQRAAEIDPEMRIRFTSPHPKDFSDDVLQVVQQYPNVCKQLHLPAQSGSSDVLDRMKRGYTREAFDALVDKARRLIPGLALSTDIITGFCGESEDEHAATLDLMSRVGFEQAFMFAYSQRDKTHAARHLEDDVPQPVKARRLAEVIQVFRETMFGKNEKEVGRTHLVLVEGEAKKSEEMLTGRTCTMKRVIFPKISVPASQHGCGGEAVPQPGDYVSVDVVSAQSSTLTARPLARTTLREFHSLHGSTVPRRS</sequence>
<dbReference type="InterPro" id="IPR007197">
    <property type="entry name" value="rSAM"/>
</dbReference>
<dbReference type="InterPro" id="IPR013848">
    <property type="entry name" value="Methylthiotransferase_N"/>
</dbReference>
<keyword evidence="3" id="KW-0004">4Fe-4S</keyword>
<dbReference type="InterPro" id="IPR006638">
    <property type="entry name" value="Elp3/MiaA/NifB-like_rSAM"/>
</dbReference>
<proteinExistence type="inferred from homology"/>
<dbReference type="InterPro" id="IPR002792">
    <property type="entry name" value="TRAM_dom"/>
</dbReference>
<dbReference type="InterPro" id="IPR058240">
    <property type="entry name" value="rSAM_sf"/>
</dbReference>
<comment type="caution">
    <text evidence="12">The sequence shown here is derived from an EMBL/GenBank/DDBJ whole genome shotgun (WGS) entry which is preliminary data.</text>
</comment>
<evidence type="ECO:0000256" key="7">
    <source>
        <dbReference type="ARBA" id="ARBA00023014"/>
    </source>
</evidence>
<dbReference type="Gene3D" id="3.40.50.12160">
    <property type="entry name" value="Methylthiotransferase, N-terminal domain"/>
    <property type="match status" value="1"/>
</dbReference>
<dbReference type="AlphaFoldDB" id="A0A8S1J0M0"/>
<dbReference type="PROSITE" id="PS51449">
    <property type="entry name" value="MTTASE_N"/>
    <property type="match status" value="1"/>
</dbReference>
<dbReference type="PANTHER" id="PTHR43020:SF2">
    <property type="entry name" value="MITOCHONDRIAL TRNA METHYLTHIOTRANSFERASE CDK5RAP1"/>
    <property type="match status" value="1"/>
</dbReference>
<feature type="region of interest" description="Disordered" evidence="8">
    <location>
        <begin position="13"/>
        <end position="40"/>
    </location>
</feature>
<dbReference type="NCBIfam" id="TIGR00089">
    <property type="entry name" value="MiaB/RimO family radical SAM methylthiotransferase"/>
    <property type="match status" value="1"/>
</dbReference>
<dbReference type="SFLD" id="SFLDF00273">
    <property type="entry name" value="(dimethylallyl)adenosine_tRNA"/>
    <property type="match status" value="1"/>
</dbReference>
<dbReference type="InterPro" id="IPR020612">
    <property type="entry name" value="Methylthiotransferase_CS"/>
</dbReference>
<dbReference type="PROSITE" id="PS51918">
    <property type="entry name" value="RADICAL_SAM"/>
    <property type="match status" value="1"/>
</dbReference>
<dbReference type="PROSITE" id="PS50926">
    <property type="entry name" value="TRAM"/>
    <property type="match status" value="1"/>
</dbReference>
<dbReference type="Proteomes" id="UP000708148">
    <property type="component" value="Unassembled WGS sequence"/>
</dbReference>
<evidence type="ECO:0000256" key="3">
    <source>
        <dbReference type="ARBA" id="ARBA00022485"/>
    </source>
</evidence>
<dbReference type="FunFam" id="3.40.50.12160:FF:000003">
    <property type="entry name" value="CDK5 regulatory subunit-associated protein 1"/>
    <property type="match status" value="1"/>
</dbReference>
<keyword evidence="6" id="KW-0408">Iron</keyword>
<dbReference type="Gene3D" id="3.80.30.20">
    <property type="entry name" value="tm_1862 like domain"/>
    <property type="match status" value="1"/>
</dbReference>
<dbReference type="GO" id="GO:0080090">
    <property type="term" value="P:regulation of primary metabolic process"/>
    <property type="evidence" value="ECO:0007669"/>
    <property type="project" value="UniProtKB-ARBA"/>
</dbReference>
<dbReference type="SFLD" id="SFLDF00413">
    <property type="entry name" value="CDK5RAP1"/>
    <property type="match status" value="1"/>
</dbReference>
<evidence type="ECO:0000259" key="9">
    <source>
        <dbReference type="PROSITE" id="PS50926"/>
    </source>
</evidence>
<evidence type="ECO:0000259" key="11">
    <source>
        <dbReference type="PROSITE" id="PS51918"/>
    </source>
</evidence>
<evidence type="ECO:0000313" key="12">
    <source>
        <dbReference type="EMBL" id="CAD7700704.1"/>
    </source>
</evidence>
<evidence type="ECO:0000256" key="5">
    <source>
        <dbReference type="ARBA" id="ARBA00022723"/>
    </source>
</evidence>
<dbReference type="PANTHER" id="PTHR43020">
    <property type="entry name" value="CDK5 REGULATORY SUBUNIT-ASSOCIATED PROTEIN 1"/>
    <property type="match status" value="1"/>
</dbReference>
<organism evidence="12 13">
    <name type="scientific">Ostreobium quekettii</name>
    <dbReference type="NCBI Taxonomy" id="121088"/>
    <lineage>
        <taxon>Eukaryota</taxon>
        <taxon>Viridiplantae</taxon>
        <taxon>Chlorophyta</taxon>
        <taxon>core chlorophytes</taxon>
        <taxon>Ulvophyceae</taxon>
        <taxon>TCBD clade</taxon>
        <taxon>Bryopsidales</taxon>
        <taxon>Ostreobineae</taxon>
        <taxon>Ostreobiaceae</taxon>
        <taxon>Ostreobium</taxon>
    </lineage>
</organism>
<dbReference type="Pfam" id="PF01938">
    <property type="entry name" value="TRAM"/>
    <property type="match status" value="1"/>
</dbReference>
<dbReference type="GO" id="GO:0035597">
    <property type="term" value="F:tRNA-2-methylthio-N(6)-dimethylallyladenosine(37) synthase activity"/>
    <property type="evidence" value="ECO:0007669"/>
    <property type="project" value="TreeGrafter"/>
</dbReference>
<dbReference type="GO" id="GO:0060255">
    <property type="term" value="P:regulation of macromolecule metabolic process"/>
    <property type="evidence" value="ECO:0007669"/>
    <property type="project" value="UniProtKB-ARBA"/>
</dbReference>
<dbReference type="InterPro" id="IPR005839">
    <property type="entry name" value="Methylthiotransferase"/>
</dbReference>
<comment type="similarity">
    <text evidence="2">Belongs to the methylthiotransferase family. MiaB subfamily.</text>
</comment>
<dbReference type="Pfam" id="PF00919">
    <property type="entry name" value="UPF0004"/>
    <property type="match status" value="1"/>
</dbReference>
<dbReference type="GO" id="GO:0051539">
    <property type="term" value="F:4 iron, 4 sulfur cluster binding"/>
    <property type="evidence" value="ECO:0007669"/>
    <property type="project" value="UniProtKB-KW"/>
</dbReference>
<dbReference type="InterPro" id="IPR006463">
    <property type="entry name" value="MiaB_methiolase"/>
</dbReference>
<dbReference type="SFLD" id="SFLDG01082">
    <property type="entry name" value="B12-binding_domain_containing"/>
    <property type="match status" value="1"/>
</dbReference>
<dbReference type="OrthoDB" id="190098at2759"/>
<evidence type="ECO:0000259" key="10">
    <source>
        <dbReference type="PROSITE" id="PS51449"/>
    </source>
</evidence>
<accession>A0A8S1J0M0</accession>
<dbReference type="Pfam" id="PF04055">
    <property type="entry name" value="Radical_SAM"/>
    <property type="match status" value="1"/>
</dbReference>
<dbReference type="SMART" id="SM00729">
    <property type="entry name" value="Elp3"/>
    <property type="match status" value="1"/>
</dbReference>
<dbReference type="SFLD" id="SFLDG01061">
    <property type="entry name" value="methylthiotransferase"/>
    <property type="match status" value="2"/>
</dbReference>
<dbReference type="GO" id="GO:0005829">
    <property type="term" value="C:cytosol"/>
    <property type="evidence" value="ECO:0007669"/>
    <property type="project" value="TreeGrafter"/>
</dbReference>
<evidence type="ECO:0000256" key="8">
    <source>
        <dbReference type="SAM" id="MobiDB-lite"/>
    </source>
</evidence>
<evidence type="ECO:0000256" key="6">
    <source>
        <dbReference type="ARBA" id="ARBA00023004"/>
    </source>
</evidence>
<evidence type="ECO:0000313" key="13">
    <source>
        <dbReference type="Proteomes" id="UP000708148"/>
    </source>
</evidence>
<reference evidence="12" key="1">
    <citation type="submission" date="2020-12" db="EMBL/GenBank/DDBJ databases">
        <authorList>
            <person name="Iha C."/>
        </authorList>
    </citation>
    <scope>NUCLEOTIDE SEQUENCE</scope>
</reference>
<dbReference type="GO" id="GO:0046872">
    <property type="term" value="F:metal ion binding"/>
    <property type="evidence" value="ECO:0007669"/>
    <property type="project" value="UniProtKB-KW"/>
</dbReference>
<keyword evidence="7" id="KW-0411">Iron-sulfur</keyword>
<gene>
    <name evidence="12" type="ORF">OSTQU699_LOCUS6063</name>
</gene>
<evidence type="ECO:0000256" key="1">
    <source>
        <dbReference type="ARBA" id="ARBA00001966"/>
    </source>
</evidence>
<evidence type="ECO:0000256" key="2">
    <source>
        <dbReference type="ARBA" id="ARBA00009815"/>
    </source>
</evidence>
<dbReference type="InterPro" id="IPR023404">
    <property type="entry name" value="rSAM_horseshoe"/>
</dbReference>
<name>A0A8S1J0M0_9CHLO</name>
<feature type="domain" description="TRAM" evidence="9">
    <location>
        <begin position="457"/>
        <end position="533"/>
    </location>
</feature>
<keyword evidence="5" id="KW-0479">Metal-binding</keyword>
<dbReference type="InterPro" id="IPR038135">
    <property type="entry name" value="Methylthiotransferase_N_sf"/>
</dbReference>
<evidence type="ECO:0000256" key="4">
    <source>
        <dbReference type="ARBA" id="ARBA00022691"/>
    </source>
</evidence>
<dbReference type="EMBL" id="CAJHUC010001322">
    <property type="protein sequence ID" value="CAD7700704.1"/>
    <property type="molecule type" value="Genomic_DNA"/>
</dbReference>
<dbReference type="PROSITE" id="PS01278">
    <property type="entry name" value="MTTASE_RADICAL"/>
    <property type="match status" value="1"/>
</dbReference>
<keyword evidence="13" id="KW-1185">Reference proteome</keyword>
<feature type="domain" description="Radical SAM core" evidence="11">
    <location>
        <begin position="192"/>
        <end position="455"/>
    </location>
</feature>
<keyword evidence="4" id="KW-0949">S-adenosyl-L-methionine</keyword>
<dbReference type="HAMAP" id="MF_01864">
    <property type="entry name" value="tRNA_metthiotr_MiaB"/>
    <property type="match status" value="1"/>
</dbReference>
<protein>
    <submittedName>
        <fullName evidence="12">Uncharacterized protein</fullName>
    </submittedName>
</protein>
<dbReference type="SFLD" id="SFLDS00029">
    <property type="entry name" value="Radical_SAM"/>
    <property type="match status" value="2"/>
</dbReference>
<dbReference type="FunFam" id="3.80.30.20:FF:000003">
    <property type="entry name" value="CDK5 regulatory subunit-associated protein 1"/>
    <property type="match status" value="1"/>
</dbReference>
<comment type="cofactor">
    <cofactor evidence="1">
        <name>[4Fe-4S] cluster</name>
        <dbReference type="ChEBI" id="CHEBI:49883"/>
    </cofactor>
</comment>
<feature type="domain" description="MTTase N-terminal" evidence="10">
    <location>
        <begin position="43"/>
        <end position="164"/>
    </location>
</feature>
<dbReference type="SUPFAM" id="SSF102114">
    <property type="entry name" value="Radical SAM enzymes"/>
    <property type="match status" value="1"/>
</dbReference>